<dbReference type="EMBL" id="JAOB01000027">
    <property type="protein sequence ID" value="EUA65385.1"/>
    <property type="molecule type" value="Genomic_DNA"/>
</dbReference>
<gene>
    <name evidence="1" type="ORF">I553_10682</name>
</gene>
<dbReference type="AlphaFoldDB" id="X8DD31"/>
<accession>X8DD31</accession>
<protein>
    <submittedName>
        <fullName evidence="1">Putative transposase</fullName>
    </submittedName>
</protein>
<comment type="caution">
    <text evidence="1">The sequence shown here is derived from an EMBL/GenBank/DDBJ whole genome shotgun (WGS) entry which is preliminary data.</text>
</comment>
<reference evidence="1" key="1">
    <citation type="submission" date="2014-01" db="EMBL/GenBank/DDBJ databases">
        <authorList>
            <person name="Brown-Elliot B."/>
            <person name="Wallace R."/>
            <person name="Lenaerts A."/>
            <person name="Ordway D."/>
            <person name="DeGroote M.A."/>
            <person name="Parker T."/>
            <person name="Sizemore C."/>
            <person name="Tallon L.J."/>
            <person name="Sadzewicz L.K."/>
            <person name="Sengamalay N."/>
            <person name="Fraser C.M."/>
            <person name="Hine E."/>
            <person name="Shefchek K.A."/>
            <person name="Das S.P."/>
            <person name="Tettelin H."/>
        </authorList>
    </citation>
    <scope>NUCLEOTIDE SEQUENCE [LARGE SCALE GENOMIC DNA]</scope>
    <source>
        <strain evidence="1">4042</strain>
    </source>
</reference>
<proteinExistence type="predicted"/>
<name>X8DD31_MYCXE</name>
<sequence>MRVNAERCADACAVVAAAAAPNSVPRDRYPVFHRGAGV</sequence>
<organism evidence="1">
    <name type="scientific">Mycobacterium xenopi 4042</name>
    <dbReference type="NCBI Taxonomy" id="1299334"/>
    <lineage>
        <taxon>Bacteria</taxon>
        <taxon>Bacillati</taxon>
        <taxon>Actinomycetota</taxon>
        <taxon>Actinomycetes</taxon>
        <taxon>Mycobacteriales</taxon>
        <taxon>Mycobacteriaceae</taxon>
        <taxon>Mycobacterium</taxon>
    </lineage>
</organism>
<evidence type="ECO:0000313" key="1">
    <source>
        <dbReference type="EMBL" id="EUA65385.1"/>
    </source>
</evidence>